<proteinExistence type="predicted"/>
<keyword evidence="3" id="KW-1185">Reference proteome</keyword>
<dbReference type="AlphaFoldDB" id="A0AAD9PFC8"/>
<dbReference type="Proteomes" id="UP001209878">
    <property type="component" value="Unassembled WGS sequence"/>
</dbReference>
<dbReference type="EMBL" id="JAODUO010000007">
    <property type="protein sequence ID" value="KAK2193760.1"/>
    <property type="molecule type" value="Genomic_DNA"/>
</dbReference>
<sequence>MSISYCIMLPAMPVVAIAIGGVLAVVTLAILVTTVVWARHYCHNKNRVDDAGSDTILPYMTPMPGNSRYWRVNRGLARHTSWQTSPYDYVNKKLSSKTNVVSCSLLVDIFDTT</sequence>
<keyword evidence="1" id="KW-1133">Transmembrane helix</keyword>
<protein>
    <submittedName>
        <fullName evidence="2">Uncharacterized protein</fullName>
    </submittedName>
</protein>
<organism evidence="2 3">
    <name type="scientific">Ridgeia piscesae</name>
    <name type="common">Tubeworm</name>
    <dbReference type="NCBI Taxonomy" id="27915"/>
    <lineage>
        <taxon>Eukaryota</taxon>
        <taxon>Metazoa</taxon>
        <taxon>Spiralia</taxon>
        <taxon>Lophotrochozoa</taxon>
        <taxon>Annelida</taxon>
        <taxon>Polychaeta</taxon>
        <taxon>Sedentaria</taxon>
        <taxon>Canalipalpata</taxon>
        <taxon>Sabellida</taxon>
        <taxon>Siboglinidae</taxon>
        <taxon>Ridgeia</taxon>
    </lineage>
</organism>
<evidence type="ECO:0000313" key="2">
    <source>
        <dbReference type="EMBL" id="KAK2193760.1"/>
    </source>
</evidence>
<gene>
    <name evidence="2" type="ORF">NP493_7g09001</name>
</gene>
<feature type="transmembrane region" description="Helical" evidence="1">
    <location>
        <begin position="12"/>
        <end position="38"/>
    </location>
</feature>
<reference evidence="2" key="1">
    <citation type="journal article" date="2023" name="Mol. Biol. Evol.">
        <title>Third-Generation Sequencing Reveals the Adaptive Role of the Epigenome in Three Deep-Sea Polychaetes.</title>
        <authorList>
            <person name="Perez M."/>
            <person name="Aroh O."/>
            <person name="Sun Y."/>
            <person name="Lan Y."/>
            <person name="Juniper S.K."/>
            <person name="Young C.R."/>
            <person name="Angers B."/>
            <person name="Qian P.Y."/>
        </authorList>
    </citation>
    <scope>NUCLEOTIDE SEQUENCE</scope>
    <source>
        <strain evidence="2">R07B-5</strain>
    </source>
</reference>
<evidence type="ECO:0000313" key="3">
    <source>
        <dbReference type="Proteomes" id="UP001209878"/>
    </source>
</evidence>
<comment type="caution">
    <text evidence="2">The sequence shown here is derived from an EMBL/GenBank/DDBJ whole genome shotgun (WGS) entry which is preliminary data.</text>
</comment>
<keyword evidence="1" id="KW-0812">Transmembrane</keyword>
<accession>A0AAD9PFC8</accession>
<name>A0AAD9PFC8_RIDPI</name>
<keyword evidence="1" id="KW-0472">Membrane</keyword>
<evidence type="ECO:0000256" key="1">
    <source>
        <dbReference type="SAM" id="Phobius"/>
    </source>
</evidence>